<feature type="domain" description="Phage tail lysozyme" evidence="2">
    <location>
        <begin position="337"/>
        <end position="472"/>
    </location>
</feature>
<dbReference type="GO" id="GO:0008168">
    <property type="term" value="F:methyltransferase activity"/>
    <property type="evidence" value="ECO:0007669"/>
    <property type="project" value="UniProtKB-KW"/>
</dbReference>
<dbReference type="InterPro" id="IPR024079">
    <property type="entry name" value="MetalloPept_cat_dom_sf"/>
</dbReference>
<keyword evidence="4" id="KW-0808">Transferase</keyword>
<feature type="compositionally biased region" description="Basic and acidic residues" evidence="1">
    <location>
        <begin position="773"/>
        <end position="783"/>
    </location>
</feature>
<name>A0A8S5MB33_9CAUD</name>
<dbReference type="Pfam" id="PF18857">
    <property type="entry name" value="LPD38"/>
    <property type="match status" value="1"/>
</dbReference>
<feature type="domain" description="Large polyvalent protein associated" evidence="3">
    <location>
        <begin position="1486"/>
        <end position="1655"/>
    </location>
</feature>
<dbReference type="InterPro" id="IPR041219">
    <property type="entry name" value="Phage_lysozyme2"/>
</dbReference>
<feature type="compositionally biased region" description="Basic and acidic residues" evidence="1">
    <location>
        <begin position="536"/>
        <end position="552"/>
    </location>
</feature>
<dbReference type="EMBL" id="BK014864">
    <property type="protein sequence ID" value="DAD79376.1"/>
    <property type="molecule type" value="Genomic_DNA"/>
</dbReference>
<dbReference type="InterPro" id="IPR040561">
    <property type="entry name" value="LPD38"/>
</dbReference>
<feature type="region of interest" description="Disordered" evidence="1">
    <location>
        <begin position="536"/>
        <end position="562"/>
    </location>
</feature>
<dbReference type="Gene3D" id="1.10.530.10">
    <property type="match status" value="1"/>
</dbReference>
<evidence type="ECO:0000256" key="1">
    <source>
        <dbReference type="SAM" id="MobiDB-lite"/>
    </source>
</evidence>
<feature type="region of interest" description="Disordered" evidence="1">
    <location>
        <begin position="474"/>
        <end position="502"/>
    </location>
</feature>
<evidence type="ECO:0000259" key="3">
    <source>
        <dbReference type="Pfam" id="PF18857"/>
    </source>
</evidence>
<dbReference type="GO" id="GO:0032259">
    <property type="term" value="P:methylation"/>
    <property type="evidence" value="ECO:0007669"/>
    <property type="project" value="UniProtKB-KW"/>
</dbReference>
<reference evidence="4" key="1">
    <citation type="journal article" date="2021" name="Proc. Natl. Acad. Sci. U.S.A.">
        <title>A Catalog of Tens of Thousands of Viruses from Human Metagenomes Reveals Hidden Associations with Chronic Diseases.</title>
        <authorList>
            <person name="Tisza M.J."/>
            <person name="Buck C.B."/>
        </authorList>
    </citation>
    <scope>NUCLEOTIDE SEQUENCE</scope>
    <source>
        <strain evidence="4">CtxOS2</strain>
    </source>
</reference>
<accession>A0A8S5MB33</accession>
<organism evidence="4">
    <name type="scientific">Podoviridae sp. ctxOS2</name>
    <dbReference type="NCBI Taxonomy" id="2826590"/>
    <lineage>
        <taxon>Viruses</taxon>
        <taxon>Duplodnaviria</taxon>
        <taxon>Heunggongvirae</taxon>
        <taxon>Uroviricota</taxon>
        <taxon>Caudoviricetes</taxon>
    </lineage>
</organism>
<dbReference type="GO" id="GO:0008237">
    <property type="term" value="F:metallopeptidase activity"/>
    <property type="evidence" value="ECO:0007669"/>
    <property type="project" value="InterPro"/>
</dbReference>
<evidence type="ECO:0000313" key="4">
    <source>
        <dbReference type="EMBL" id="DAD79376.1"/>
    </source>
</evidence>
<evidence type="ECO:0000259" key="2">
    <source>
        <dbReference type="Pfam" id="PF18013"/>
    </source>
</evidence>
<dbReference type="Pfam" id="PF18013">
    <property type="entry name" value="Phage_lysozyme2"/>
    <property type="match status" value="1"/>
</dbReference>
<proteinExistence type="predicted"/>
<feature type="compositionally biased region" description="Basic and acidic residues" evidence="1">
    <location>
        <begin position="481"/>
        <end position="502"/>
    </location>
</feature>
<dbReference type="Gene3D" id="3.40.390.10">
    <property type="entry name" value="Collagenase (Catalytic Domain)"/>
    <property type="match status" value="1"/>
</dbReference>
<sequence length="1760" mass="197754">MGAFDDITSRYGSNANSGNAFEDITTEYGYDADNVPKPTLWDGIKNNAEWVANGVSDKANRAVNQVETTATNMKNTLGNWWDGTVNAVDAAHDARRRSISNAVDAYRNGEIDATELDEDGYNEDYKAPDYDEKSKAVYNQVVGRPAGYLAITPYVHPYVRGAAGILAAPTIIGDAQDMYAQNSSDYAEGNTENIIADSPALTTAKGFLIDPIANPIGRAIDSPGEFAQNIVDNPFNAWDDVFLPAGMIHGVTPKRVSRAIGERVGRVGEYIKEKATNAFEDIGERFTKNEPKFEEGVMYNAFDDIPVPEEVNAVEPREYSEGGLNGQPMEGETGNIQADIYNRYRQHGLSDVEAAALTGNIGAESSFSTTALSGDGYGSRGLIQFTDGRLNGENGLLKFAEDRGLDPWDWRTQIDFSVWELHNTESAALEAMRAHPDATPAEMARIVRKEYERPNPALARDDVRAQIAEETFNGNYGKYENGPRDTSFKDSSLDPNRVSREEPFRDEFIERDAVKGEEPHTDLNSFVENTEKKSVKNDDLGTNHQGEGETARTGEINDFQPKDHINTDFVENETPRIQEKTIENDINGKFRYEEDAPNVSLKNAIDELPLKARETIINELKDVVKNDASETRLTELENKVHSNTEILKDLNKATKPDIPKTELDAVKARLSEILDVPVESLNHEYMETVRRDRAAELITDAQELKMLQAEPAEGGVSKYAQQPSQLLDHATHEQVHEAVVKAFNGNEAMANRYLGSKGVRPTEPLQYNVMGKDTPHTEQSEGIERMGRVVSRREIIDSINNLFNQRIKTGRLGTKNAKGWYNPNSDVIRTGAYGDIPTMMHELGHYIDNHNGFSSIPKFDTELLSQVKKRFGTSYDNLDVAGKRKEGYAEFFKDYVSDRAKAKQDFPEFYKHFKETIERDKALNGIVNKLSKLTHEWHKQSSADRIKGSISFERTSKAERIITDAKDGNIKDTIKRVASDVYTKAIDELNPLREMVEEVEHITGEKVAFKDNPFMQAWLSRGWVGKAEEFIKRGRPEKGVRSFEDIIKDIPQKEHKDFSAYLVALHDLDLHRNGQMATFTLKEDLAAVSQYEKNPTFKSAAKDIHRFQDYMLAELVNNGILKPETYHLLRNKYPNYVPFFRDFSAESMDGFFSSSKGFVNVANPIKRFKGSTRDIIDPLESIVKNTYQFYNAIERNHVGVTFAKLAKKPGIGTIVEEVRGNRPAKSTDNTFSVWVKGKKVVYETTPELAQTMKMMNKDTSNFITKILQYPASWLRAGSTVTAGFAITNALRDTISAGVFSKHGFLPVVDTFRGLAHFLKKDQLYWDYVKSGGAHAAMVSLDRDYLSGHLRELFSRKSTLSKVVRNPIEVLRAISEATEVATRLGEFSNARKGYTGLYSRLTKTNLNPKSLGEASIASRDITIDFSRTGTHTKTANKVVAFFNATVQGGDKLVRAWRDDPKGMTIKSTLFITLPTIALWYLNKDNTAYQELPQWEKDTFFHIPAGDKFIKIPKPFELGLLYGTTFERMLQYFDDKSTGRNGVGFKGLGDRTIDTLLPDVLPTALSPIWEWWSNYSKFRQRNIVPQSQEKLPDKLQYGSNTSMVARKIGDTFNVSPYKVDNTIMGYGGNLARLGLDITDAIGGANEKRPTKGVTELPEIRRFFAKPYQSSDSVQRVYDDFKEQEKLHNELKLTGQRPEGYDPKLYNKLKNAQNSFKAINKASKKIIDSETMSSDAKREKLDKLNIQKANVARGVYGLGIIKE</sequence>
<feature type="region of interest" description="Disordered" evidence="1">
    <location>
        <begin position="764"/>
        <end position="783"/>
    </location>
</feature>
<protein>
    <submittedName>
        <fullName evidence="4">Type I restriction enzyme Methylase</fullName>
    </submittedName>
</protein>
<keyword evidence="4" id="KW-0489">Methyltransferase</keyword>